<dbReference type="InterPro" id="IPR003593">
    <property type="entry name" value="AAA+_ATPase"/>
</dbReference>
<dbReference type="SMART" id="SM00382">
    <property type="entry name" value="AAA"/>
    <property type="match status" value="1"/>
</dbReference>
<keyword evidence="4 12" id="KW-1003">Cell membrane</keyword>
<dbReference type="PANTHER" id="PTHR42711:SF17">
    <property type="entry name" value="ABC TRANSPORTER ATP-BINDING PROTEIN"/>
    <property type="match status" value="1"/>
</dbReference>
<proteinExistence type="inferred from homology"/>
<sequence>MDAVSVEGLRKTYGEVVAVDDLSFTIAQGEVFAVLGPNGAGKTTTVEILEGHRRRTAGHVQVLGFDPETGGRDYRERIGIVLQEAGVDEDFTPRELVGLYRGMYPRRLPVEGVIDLVGLADKADAKVKTLSGGQRRRLDLALGLVGDPELLFLDEPTTGFDPSARRRAWELVENLRGLGKTVLLTTHYMDEAEHLADRVAVVVAGRLVALGTPAEIGGESRTSSTIAFRLPPGIAVAEVPDLGASLRPQGGDWQLRTAEPTVALERLIGWGALPRRRPVRAQRGASLAGGRLPRADRAGRHRGCRARARGGVVMSALTTRPPRSVPRGTVSAARPTVVGLLVDQLGYAVRDLWRTRIAFIFTFLFPLVFLVVIGALVGNGTISADSTVSVMQFVTPSAAVMGALYGSYPTVASSLADARERGVLKRVHGTPVPGWVYLAGRIGAAVLLALGSLTLMLVVGVVAYDVQIQWQTMPATVVTVLAAVASFAAAGVAVAGLARSGSVAEAASIATAVLLSWISGVMGYGDMPAWADRIAQVFPLKPFNDALGEQFDPFATSSGWDLGALAVIGAWTVGAVAVAEATFRWEPVPARAHRAHAGPAQAATQVAQGRAAATRVAVQAAATGRPTRLALLGDQARWGTRSALHDTGWVFFAIAFPLAQYLFTAAVMGDAAAGTDVTPPFGLQAATGMIAWGAIVTAMVFVPDAVARARDQGILKRLAGTPLQTGTYFAGRFVSALLLVLATAVLILLAGMLWFGLEIAWGGTPLAVAVLVLGVATLAACGLLLASVLPSSKAVTAVGLGLAIPLAFFSDVFAIGVLPPWMSTVGSFFPLKHLANSLSYALDPAGPTISWVAVAVMTAWLVVTGLLAARLFRWSPRT</sequence>
<dbReference type="Gene3D" id="3.40.50.300">
    <property type="entry name" value="P-loop containing nucleotide triphosphate hydrolases"/>
    <property type="match status" value="1"/>
</dbReference>
<evidence type="ECO:0000256" key="2">
    <source>
        <dbReference type="ARBA" id="ARBA00004202"/>
    </source>
</evidence>
<evidence type="ECO:0000259" key="13">
    <source>
        <dbReference type="PROSITE" id="PS50893"/>
    </source>
</evidence>
<evidence type="ECO:0000256" key="10">
    <source>
        <dbReference type="ARBA" id="ARBA00023136"/>
    </source>
</evidence>
<dbReference type="PROSITE" id="PS51012">
    <property type="entry name" value="ABC_TM2"/>
    <property type="match status" value="1"/>
</dbReference>
<keyword evidence="8" id="KW-1278">Translocase</keyword>
<dbReference type="PANTHER" id="PTHR42711">
    <property type="entry name" value="ABC TRANSPORTER ATP-BINDING PROTEIN"/>
    <property type="match status" value="1"/>
</dbReference>
<dbReference type="Proteomes" id="UP000222106">
    <property type="component" value="Unassembled WGS sequence"/>
</dbReference>
<dbReference type="PROSITE" id="PS00211">
    <property type="entry name" value="ABC_TRANSPORTER_1"/>
    <property type="match status" value="1"/>
</dbReference>
<dbReference type="InterPro" id="IPR050763">
    <property type="entry name" value="ABC_transporter_ATP-binding"/>
</dbReference>
<feature type="transmembrane region" description="Helical" evidence="12">
    <location>
        <begin position="649"/>
        <end position="669"/>
    </location>
</feature>
<comment type="caution">
    <text evidence="12">Lacks conserved residue(s) required for the propagation of feature annotation.</text>
</comment>
<dbReference type="FunFam" id="3.40.50.300:FF:000589">
    <property type="entry name" value="ABC transporter, ATP-binding subunit"/>
    <property type="match status" value="1"/>
</dbReference>
<feature type="transmembrane region" description="Helical" evidence="12">
    <location>
        <begin position="357"/>
        <end position="378"/>
    </location>
</feature>
<organism evidence="15 16">
    <name type="scientific">Georgenia soli</name>
    <dbReference type="NCBI Taxonomy" id="638953"/>
    <lineage>
        <taxon>Bacteria</taxon>
        <taxon>Bacillati</taxon>
        <taxon>Actinomycetota</taxon>
        <taxon>Actinomycetes</taxon>
        <taxon>Micrococcales</taxon>
        <taxon>Bogoriellaceae</taxon>
        <taxon>Georgenia</taxon>
    </lineage>
</organism>
<evidence type="ECO:0000313" key="15">
    <source>
        <dbReference type="EMBL" id="PFG41038.1"/>
    </source>
</evidence>
<evidence type="ECO:0000259" key="14">
    <source>
        <dbReference type="PROSITE" id="PS51012"/>
    </source>
</evidence>
<dbReference type="InterPro" id="IPR013525">
    <property type="entry name" value="ABC2_TM"/>
</dbReference>
<dbReference type="Pfam" id="PF01061">
    <property type="entry name" value="ABC2_membrane"/>
    <property type="match status" value="2"/>
</dbReference>
<accession>A0A2A9EQ52</accession>
<dbReference type="InterPro" id="IPR027417">
    <property type="entry name" value="P-loop_NTPase"/>
</dbReference>
<keyword evidence="10 12" id="KW-0472">Membrane</keyword>
<feature type="transmembrane region" description="Helical" evidence="12">
    <location>
        <begin position="442"/>
        <end position="464"/>
    </location>
</feature>
<feature type="transmembrane region" description="Helical" evidence="12">
    <location>
        <begin position="728"/>
        <end position="754"/>
    </location>
</feature>
<keyword evidence="6" id="KW-0547">Nucleotide-binding</keyword>
<dbReference type="GO" id="GO:0016887">
    <property type="term" value="F:ATP hydrolysis activity"/>
    <property type="evidence" value="ECO:0007669"/>
    <property type="project" value="InterPro"/>
</dbReference>
<dbReference type="InterPro" id="IPR003439">
    <property type="entry name" value="ABC_transporter-like_ATP-bd"/>
</dbReference>
<evidence type="ECO:0000256" key="9">
    <source>
        <dbReference type="ARBA" id="ARBA00022989"/>
    </source>
</evidence>
<protein>
    <recommendedName>
        <fullName evidence="12">Transport permease protein</fullName>
    </recommendedName>
</protein>
<keyword evidence="5 12" id="KW-0812">Transmembrane</keyword>
<dbReference type="EMBL" id="PDJI01000004">
    <property type="protein sequence ID" value="PFG41038.1"/>
    <property type="molecule type" value="Genomic_DNA"/>
</dbReference>
<dbReference type="GO" id="GO:0140359">
    <property type="term" value="F:ABC-type transporter activity"/>
    <property type="evidence" value="ECO:0007669"/>
    <property type="project" value="InterPro"/>
</dbReference>
<evidence type="ECO:0000256" key="4">
    <source>
        <dbReference type="ARBA" id="ARBA00022475"/>
    </source>
</evidence>
<keyword evidence="9 12" id="KW-1133">Transmembrane helix</keyword>
<name>A0A2A9EQ52_9MICO</name>
<keyword evidence="16" id="KW-1185">Reference proteome</keyword>
<dbReference type="GO" id="GO:0005886">
    <property type="term" value="C:plasma membrane"/>
    <property type="evidence" value="ECO:0007669"/>
    <property type="project" value="UniProtKB-SubCell"/>
</dbReference>
<gene>
    <name evidence="15" type="ORF">ATJ97_3583</name>
</gene>
<keyword evidence="7" id="KW-0067">ATP-binding</keyword>
<evidence type="ECO:0000256" key="6">
    <source>
        <dbReference type="ARBA" id="ARBA00022741"/>
    </source>
</evidence>
<feature type="transmembrane region" description="Helical" evidence="12">
    <location>
        <begin position="476"/>
        <end position="497"/>
    </location>
</feature>
<feature type="transmembrane region" description="Helical" evidence="12">
    <location>
        <begin position="503"/>
        <end position="524"/>
    </location>
</feature>
<reference evidence="15 16" key="1">
    <citation type="submission" date="2017-10" db="EMBL/GenBank/DDBJ databases">
        <title>Sequencing the genomes of 1000 actinobacteria strains.</title>
        <authorList>
            <person name="Klenk H.-P."/>
        </authorList>
    </citation>
    <scope>NUCLEOTIDE SEQUENCE [LARGE SCALE GENOMIC DNA]</scope>
    <source>
        <strain evidence="15 16">DSM 21838</strain>
    </source>
</reference>
<dbReference type="AlphaFoldDB" id="A0A2A9EQ52"/>
<keyword evidence="11" id="KW-0046">Antibiotic resistance</keyword>
<feature type="transmembrane region" description="Helical" evidence="12">
    <location>
        <begin position="798"/>
        <end position="822"/>
    </location>
</feature>
<evidence type="ECO:0000256" key="1">
    <source>
        <dbReference type="ARBA" id="ARBA00004141"/>
    </source>
</evidence>
<feature type="transmembrane region" description="Helical" evidence="12">
    <location>
        <begin position="689"/>
        <end position="707"/>
    </location>
</feature>
<dbReference type="InterPro" id="IPR047817">
    <property type="entry name" value="ABC2_TM_bact-type"/>
</dbReference>
<dbReference type="SUPFAM" id="SSF52540">
    <property type="entry name" value="P-loop containing nucleoside triphosphate hydrolases"/>
    <property type="match status" value="1"/>
</dbReference>
<evidence type="ECO:0000313" key="16">
    <source>
        <dbReference type="Proteomes" id="UP000222106"/>
    </source>
</evidence>
<dbReference type="Pfam" id="PF00005">
    <property type="entry name" value="ABC_tran"/>
    <property type="match status" value="1"/>
</dbReference>
<comment type="subcellular location">
    <subcellularLocation>
        <location evidence="12">Cell membrane</location>
        <topology evidence="12">Multi-pass membrane protein</topology>
    </subcellularLocation>
    <subcellularLocation>
        <location evidence="2">Cell membrane</location>
        <topology evidence="2">Peripheral membrane protein</topology>
    </subcellularLocation>
    <subcellularLocation>
        <location evidence="1">Membrane</location>
        <topology evidence="1">Multi-pass membrane protein</topology>
    </subcellularLocation>
</comment>
<evidence type="ECO:0000256" key="5">
    <source>
        <dbReference type="ARBA" id="ARBA00022692"/>
    </source>
</evidence>
<dbReference type="PROSITE" id="PS50893">
    <property type="entry name" value="ABC_TRANSPORTER_2"/>
    <property type="match status" value="1"/>
</dbReference>
<comment type="caution">
    <text evidence="15">The sequence shown here is derived from an EMBL/GenBank/DDBJ whole genome shotgun (WGS) entry which is preliminary data.</text>
</comment>
<dbReference type="GO" id="GO:0005524">
    <property type="term" value="F:ATP binding"/>
    <property type="evidence" value="ECO:0007669"/>
    <property type="project" value="UniProtKB-KW"/>
</dbReference>
<dbReference type="RefSeq" id="WP_245862696.1">
    <property type="nucleotide sequence ID" value="NZ_PDJI01000004.1"/>
</dbReference>
<feature type="domain" description="ABC transporter" evidence="13">
    <location>
        <begin position="4"/>
        <end position="229"/>
    </location>
</feature>
<keyword evidence="3 12" id="KW-0813">Transport</keyword>
<evidence type="ECO:0000256" key="3">
    <source>
        <dbReference type="ARBA" id="ARBA00022448"/>
    </source>
</evidence>
<dbReference type="InterPro" id="IPR017871">
    <property type="entry name" value="ABC_transporter-like_CS"/>
</dbReference>
<evidence type="ECO:0000256" key="12">
    <source>
        <dbReference type="RuleBase" id="RU361157"/>
    </source>
</evidence>
<feature type="domain" description="ABC transmembrane type-2" evidence="14">
    <location>
        <begin position="648"/>
        <end position="875"/>
    </location>
</feature>
<dbReference type="GO" id="GO:0046677">
    <property type="term" value="P:response to antibiotic"/>
    <property type="evidence" value="ECO:0007669"/>
    <property type="project" value="UniProtKB-KW"/>
</dbReference>
<comment type="similarity">
    <text evidence="12">Belongs to the ABC-2 integral membrane protein family.</text>
</comment>
<feature type="transmembrane region" description="Helical" evidence="12">
    <location>
        <begin position="849"/>
        <end position="872"/>
    </location>
</feature>
<evidence type="ECO:0000256" key="11">
    <source>
        <dbReference type="ARBA" id="ARBA00023251"/>
    </source>
</evidence>
<evidence type="ECO:0000256" key="8">
    <source>
        <dbReference type="ARBA" id="ARBA00022967"/>
    </source>
</evidence>
<feature type="transmembrane region" description="Helical" evidence="12">
    <location>
        <begin position="766"/>
        <end position="786"/>
    </location>
</feature>
<feature type="transmembrane region" description="Helical" evidence="12">
    <location>
        <begin position="390"/>
        <end position="408"/>
    </location>
</feature>
<evidence type="ECO:0000256" key="7">
    <source>
        <dbReference type="ARBA" id="ARBA00022840"/>
    </source>
</evidence>